<name>A0AA38UBZ3_9AGAR</name>
<sequence length="453" mass="49638">MILNQFCNMQDDVDELLYNPFVTSIDYHTKPLSISPQETSSIDLSTPSTPSDKSNNLGFNHEEPHDNENNTEASSRDHHPLRSIRLSNGLEDAGVTRPHLTRILGHDRLVDGPSNLVGEGHPDKAAAMTDEKVVIVHEVSPTDSLAGVALKYRINLTELRRANHLWTSDSIHLRKYLYIPLEKTSLPIPPSTANSSSSSSEVAASVPPTPEDPKSSVTNTMPSSTLRRVPASELSFFPPSRPLTSSSTLSPPAPSNLSASNNQTSRIRHTPSPAPSLNSILTALPIAPSTRDMIIARLSLDSLSMSYNDRDRSSYMNGYEGHELADVQARVSSRHSLDEDRQRYFPGTGPKQTTRRQINHPPSNRVGNAAATTNGKVGAERLGPSIHARSFSEGYGVSSSTPSISPTRTIRNVQLEPSPVMQIPIRNNRDVRISGQKKVDISHSILDLNERRI</sequence>
<feature type="compositionally biased region" description="Polar residues" evidence="1">
    <location>
        <begin position="215"/>
        <end position="226"/>
    </location>
</feature>
<dbReference type="SMART" id="SM00257">
    <property type="entry name" value="LysM"/>
    <property type="match status" value="1"/>
</dbReference>
<organism evidence="3 4">
    <name type="scientific">Lentinula raphanica</name>
    <dbReference type="NCBI Taxonomy" id="153919"/>
    <lineage>
        <taxon>Eukaryota</taxon>
        <taxon>Fungi</taxon>
        <taxon>Dikarya</taxon>
        <taxon>Basidiomycota</taxon>
        <taxon>Agaricomycotina</taxon>
        <taxon>Agaricomycetes</taxon>
        <taxon>Agaricomycetidae</taxon>
        <taxon>Agaricales</taxon>
        <taxon>Marasmiineae</taxon>
        <taxon>Omphalotaceae</taxon>
        <taxon>Lentinula</taxon>
    </lineage>
</organism>
<dbReference type="Gene3D" id="3.10.350.10">
    <property type="entry name" value="LysM domain"/>
    <property type="match status" value="1"/>
</dbReference>
<dbReference type="EMBL" id="MU806292">
    <property type="protein sequence ID" value="KAJ3836802.1"/>
    <property type="molecule type" value="Genomic_DNA"/>
</dbReference>
<feature type="domain" description="LysM" evidence="2">
    <location>
        <begin position="135"/>
        <end position="179"/>
    </location>
</feature>
<feature type="region of interest" description="Disordered" evidence="1">
    <location>
        <begin position="334"/>
        <end position="370"/>
    </location>
</feature>
<feature type="region of interest" description="Disordered" evidence="1">
    <location>
        <begin position="189"/>
        <end position="275"/>
    </location>
</feature>
<comment type="caution">
    <text evidence="3">The sequence shown here is derived from an EMBL/GenBank/DDBJ whole genome shotgun (WGS) entry which is preliminary data.</text>
</comment>
<feature type="compositionally biased region" description="Low complexity" evidence="1">
    <location>
        <begin position="234"/>
        <end position="261"/>
    </location>
</feature>
<evidence type="ECO:0000259" key="2">
    <source>
        <dbReference type="PROSITE" id="PS51782"/>
    </source>
</evidence>
<dbReference type="InterPro" id="IPR018392">
    <property type="entry name" value="LysM"/>
</dbReference>
<reference evidence="3" key="1">
    <citation type="submission" date="2022-08" db="EMBL/GenBank/DDBJ databases">
        <authorList>
            <consortium name="DOE Joint Genome Institute"/>
            <person name="Min B."/>
            <person name="Riley R."/>
            <person name="Sierra-Patev S."/>
            <person name="Naranjo-Ortiz M."/>
            <person name="Looney B."/>
            <person name="Konkel Z."/>
            <person name="Slot J.C."/>
            <person name="Sakamoto Y."/>
            <person name="Steenwyk J.L."/>
            <person name="Rokas A."/>
            <person name="Carro J."/>
            <person name="Camarero S."/>
            <person name="Ferreira P."/>
            <person name="Molpeceres G."/>
            <person name="Ruiz-Duenas F.J."/>
            <person name="Serrano A."/>
            <person name="Henrissat B."/>
            <person name="Drula E."/>
            <person name="Hughes K.W."/>
            <person name="Mata J.L."/>
            <person name="Ishikawa N.K."/>
            <person name="Vargas-Isla R."/>
            <person name="Ushijima S."/>
            <person name="Smith C.A."/>
            <person name="Ahrendt S."/>
            <person name="Andreopoulos W."/>
            <person name="He G."/>
            <person name="Labutti K."/>
            <person name="Lipzen A."/>
            <person name="Ng V."/>
            <person name="Sandor L."/>
            <person name="Barry K."/>
            <person name="Martinez A.T."/>
            <person name="Xiao Y."/>
            <person name="Gibbons J.G."/>
            <person name="Terashima K."/>
            <person name="Hibbett D.S."/>
            <person name="Grigoriev I.V."/>
        </authorList>
    </citation>
    <scope>NUCLEOTIDE SEQUENCE</scope>
    <source>
        <strain evidence="3">TFB9207</strain>
    </source>
</reference>
<dbReference type="SUPFAM" id="SSF54106">
    <property type="entry name" value="LysM domain"/>
    <property type="match status" value="1"/>
</dbReference>
<evidence type="ECO:0000313" key="4">
    <source>
        <dbReference type="Proteomes" id="UP001163846"/>
    </source>
</evidence>
<feature type="compositionally biased region" description="Polar residues" evidence="1">
    <location>
        <begin position="359"/>
        <end position="370"/>
    </location>
</feature>
<accession>A0AA38UBZ3</accession>
<dbReference type="PANTHER" id="PTHR20932">
    <property type="entry name" value="LYSM AND PUTATIVE PEPTIDOGLYCAN-BINDING DOMAIN-CONTAINING PROTEIN"/>
    <property type="match status" value="1"/>
</dbReference>
<feature type="compositionally biased region" description="Low complexity" evidence="1">
    <location>
        <begin position="191"/>
        <end position="206"/>
    </location>
</feature>
<dbReference type="AlphaFoldDB" id="A0AA38UBZ3"/>
<gene>
    <name evidence="3" type="ORF">F5878DRAFT_662656</name>
</gene>
<dbReference type="InterPro" id="IPR045030">
    <property type="entry name" value="LYSM1-4"/>
</dbReference>
<evidence type="ECO:0000313" key="3">
    <source>
        <dbReference type="EMBL" id="KAJ3836802.1"/>
    </source>
</evidence>
<dbReference type="CDD" id="cd00118">
    <property type="entry name" value="LysM"/>
    <property type="match status" value="1"/>
</dbReference>
<dbReference type="Pfam" id="PF01476">
    <property type="entry name" value="LysM"/>
    <property type="match status" value="1"/>
</dbReference>
<feature type="compositionally biased region" description="Basic and acidic residues" evidence="1">
    <location>
        <begin position="60"/>
        <end position="79"/>
    </location>
</feature>
<feature type="region of interest" description="Disordered" evidence="1">
    <location>
        <begin position="32"/>
        <end position="79"/>
    </location>
</feature>
<evidence type="ECO:0000256" key="1">
    <source>
        <dbReference type="SAM" id="MobiDB-lite"/>
    </source>
</evidence>
<dbReference type="InterPro" id="IPR036779">
    <property type="entry name" value="LysM_dom_sf"/>
</dbReference>
<keyword evidence="4" id="KW-1185">Reference proteome</keyword>
<dbReference type="Proteomes" id="UP001163846">
    <property type="component" value="Unassembled WGS sequence"/>
</dbReference>
<proteinExistence type="predicted"/>
<dbReference type="PROSITE" id="PS51782">
    <property type="entry name" value="LYSM"/>
    <property type="match status" value="1"/>
</dbReference>
<protein>
    <submittedName>
        <fullName evidence="3">Peptidoglycan-binding LysM domain protein</fullName>
    </submittedName>
</protein>
<dbReference type="PANTHER" id="PTHR20932:SF8">
    <property type="entry name" value="LD22649P"/>
    <property type="match status" value="1"/>
</dbReference>
<feature type="compositionally biased region" description="Polar residues" evidence="1">
    <location>
        <begin position="32"/>
        <end position="58"/>
    </location>
</feature>